<proteinExistence type="predicted"/>
<evidence type="ECO:0000313" key="2">
    <source>
        <dbReference type="Proteomes" id="UP001066276"/>
    </source>
</evidence>
<reference evidence="1" key="1">
    <citation type="journal article" date="2022" name="bioRxiv">
        <title>Sequencing and chromosome-scale assembly of the giantPleurodeles waltlgenome.</title>
        <authorList>
            <person name="Brown T."/>
            <person name="Elewa A."/>
            <person name="Iarovenko S."/>
            <person name="Subramanian E."/>
            <person name="Araus A.J."/>
            <person name="Petzold A."/>
            <person name="Susuki M."/>
            <person name="Suzuki K.-i.T."/>
            <person name="Hayashi T."/>
            <person name="Toyoda A."/>
            <person name="Oliveira C."/>
            <person name="Osipova E."/>
            <person name="Leigh N.D."/>
            <person name="Simon A."/>
            <person name="Yun M.H."/>
        </authorList>
    </citation>
    <scope>NUCLEOTIDE SEQUENCE</scope>
    <source>
        <strain evidence="1">20211129_DDA</strain>
        <tissue evidence="1">Liver</tissue>
    </source>
</reference>
<accession>A0AAV7PLS9</accession>
<dbReference type="AlphaFoldDB" id="A0AAV7PLS9"/>
<organism evidence="1 2">
    <name type="scientific">Pleurodeles waltl</name>
    <name type="common">Iberian ribbed newt</name>
    <dbReference type="NCBI Taxonomy" id="8319"/>
    <lineage>
        <taxon>Eukaryota</taxon>
        <taxon>Metazoa</taxon>
        <taxon>Chordata</taxon>
        <taxon>Craniata</taxon>
        <taxon>Vertebrata</taxon>
        <taxon>Euteleostomi</taxon>
        <taxon>Amphibia</taxon>
        <taxon>Batrachia</taxon>
        <taxon>Caudata</taxon>
        <taxon>Salamandroidea</taxon>
        <taxon>Salamandridae</taxon>
        <taxon>Pleurodelinae</taxon>
        <taxon>Pleurodeles</taxon>
    </lineage>
</organism>
<protein>
    <submittedName>
        <fullName evidence="1">Uncharacterized protein</fullName>
    </submittedName>
</protein>
<dbReference type="EMBL" id="JANPWB010000011">
    <property type="protein sequence ID" value="KAJ1129045.1"/>
    <property type="molecule type" value="Genomic_DNA"/>
</dbReference>
<sequence length="155" mass="17197">MSSRGGPDMVSTNPVCLDPACHDPTDKKEILLEDNPGAQERGTLQPLKEVLFDPSKGLVGEGHCQGDREKKEGKVFFDPVEGLVAEGRCQGDREKKEGKGVFFGWMLADIRTEGERNANRKTEGKKKRKKVSFLFVLGSLEMYSHVLPYCLDLGL</sequence>
<comment type="caution">
    <text evidence="1">The sequence shown here is derived from an EMBL/GenBank/DDBJ whole genome shotgun (WGS) entry which is preliminary data.</text>
</comment>
<name>A0AAV7PLS9_PLEWA</name>
<evidence type="ECO:0000313" key="1">
    <source>
        <dbReference type="EMBL" id="KAJ1129045.1"/>
    </source>
</evidence>
<gene>
    <name evidence="1" type="ORF">NDU88_007416</name>
</gene>
<keyword evidence="2" id="KW-1185">Reference proteome</keyword>
<dbReference type="Proteomes" id="UP001066276">
    <property type="component" value="Chromosome 7"/>
</dbReference>